<name>A0AAW3ZSC4_9GAMM</name>
<dbReference type="RefSeq" id="WP_192030543.1">
    <property type="nucleotide sequence ID" value="NZ_JACYTR010000041.1"/>
</dbReference>
<protein>
    <submittedName>
        <fullName evidence="1">Uncharacterized protein</fullName>
    </submittedName>
</protein>
<dbReference type="AlphaFoldDB" id="A0AAW3ZSC4"/>
<organism evidence="1 2">
    <name type="scientific">Pseudomarimonas arenosa</name>
    <dbReference type="NCBI Taxonomy" id="2774145"/>
    <lineage>
        <taxon>Bacteria</taxon>
        <taxon>Pseudomonadati</taxon>
        <taxon>Pseudomonadota</taxon>
        <taxon>Gammaproteobacteria</taxon>
        <taxon>Lysobacterales</taxon>
        <taxon>Lysobacteraceae</taxon>
        <taxon>Pseudomarimonas</taxon>
    </lineage>
</organism>
<gene>
    <name evidence="1" type="ORF">IFO71_15370</name>
</gene>
<reference evidence="1 2" key="1">
    <citation type="submission" date="2020-09" db="EMBL/GenBank/DDBJ databases">
        <title>Pseudoxanthomonas sp. CAU 1598 isolated from sand of Yaerae Beach.</title>
        <authorList>
            <person name="Kim W."/>
        </authorList>
    </citation>
    <scope>NUCLEOTIDE SEQUENCE [LARGE SCALE GENOMIC DNA]</scope>
    <source>
        <strain evidence="1 2">CAU 1598</strain>
    </source>
</reference>
<sequence length="126" mass="13597">MSAAEFKAAGLDKLSEAELRALNDWLRSKGTTAAAAAQAPDLRGLSKSSLRKGGNIVSRIPGEFTGWRGQTTFTLENGQIWQSTDPGASFVVRLQSPTVTISPGVLDTWFLQVEGYNSSVKVKRIQ</sequence>
<dbReference type="Proteomes" id="UP000613768">
    <property type="component" value="Unassembled WGS sequence"/>
</dbReference>
<accession>A0AAW3ZSC4</accession>
<evidence type="ECO:0000313" key="2">
    <source>
        <dbReference type="Proteomes" id="UP000613768"/>
    </source>
</evidence>
<comment type="caution">
    <text evidence="1">The sequence shown here is derived from an EMBL/GenBank/DDBJ whole genome shotgun (WGS) entry which is preliminary data.</text>
</comment>
<proteinExistence type="predicted"/>
<dbReference type="EMBL" id="JACYTR010000041">
    <property type="protein sequence ID" value="MBD8527121.1"/>
    <property type="molecule type" value="Genomic_DNA"/>
</dbReference>
<keyword evidence="2" id="KW-1185">Reference proteome</keyword>
<evidence type="ECO:0000313" key="1">
    <source>
        <dbReference type="EMBL" id="MBD8527121.1"/>
    </source>
</evidence>